<keyword evidence="7 9" id="KW-0786">Thiamine pyrophosphate</keyword>
<dbReference type="PANTHER" id="PTHR43452">
    <property type="entry name" value="PYRUVATE DECARBOXYLASE"/>
    <property type="match status" value="1"/>
</dbReference>
<keyword evidence="4" id="KW-0479">Metal-binding</keyword>
<evidence type="ECO:0000259" key="12">
    <source>
        <dbReference type="Pfam" id="PF02776"/>
    </source>
</evidence>
<name>A0A6S6WS85_9GAMM</name>
<evidence type="ECO:0000259" key="10">
    <source>
        <dbReference type="Pfam" id="PF00205"/>
    </source>
</evidence>
<feature type="domain" description="Thiamine pyrophosphate enzyme TPP-binding" evidence="11">
    <location>
        <begin position="396"/>
        <end position="518"/>
    </location>
</feature>
<evidence type="ECO:0000313" key="14">
    <source>
        <dbReference type="Proteomes" id="UP000481517"/>
    </source>
</evidence>
<dbReference type="GO" id="GO:0000949">
    <property type="term" value="P:aromatic amino acid family catabolic process to alcohol via Ehrlich pathway"/>
    <property type="evidence" value="ECO:0007669"/>
    <property type="project" value="TreeGrafter"/>
</dbReference>
<dbReference type="Gene3D" id="3.40.50.1220">
    <property type="entry name" value="TPP-binding domain"/>
    <property type="match status" value="1"/>
</dbReference>
<dbReference type="EMBL" id="CADCXY010000004">
    <property type="protein sequence ID" value="CAB0151495.1"/>
    <property type="molecule type" value="Genomic_DNA"/>
</dbReference>
<keyword evidence="6" id="KW-0460">Magnesium</keyword>
<dbReference type="Pfam" id="PF02775">
    <property type="entry name" value="TPP_enzyme_C"/>
    <property type="match status" value="1"/>
</dbReference>
<evidence type="ECO:0000256" key="5">
    <source>
        <dbReference type="ARBA" id="ARBA00022793"/>
    </source>
</evidence>
<dbReference type="PANTHER" id="PTHR43452:SF30">
    <property type="entry name" value="PYRUVATE DECARBOXYLASE ISOZYME 1-RELATED"/>
    <property type="match status" value="1"/>
</dbReference>
<sequence length="557" mass="60958">MRFVDLLLAELQQFGCKSMFGIPGDFILPLLQELQSRNQLPFYSLNHEPSVVYAADAAARSAGAPSAALLTYGAGALNAVNAVAQAYVERVPLIVIAGFPSRHEIDRELAIHHQAKSLDSQRRVFAEVTELQVRLDDPVRAAGQLRAALQCCYEQSRPVLIEVPRDAIHFQCLQLPPYHTSRMPTHEQQLLVETIAKRLAKAQRPVLLAGIEVQRFAAGEALENLALQLNIPLLTTFLARAAIAPDHPCFHGTFIDHDRPANSQTHPHQLLQESDLIIHLGVIVNDTNFAAYPEFAKGEKVMQLHQGITHFAERRFYDVQLADLCQALTAEHLPRHHSWYPEAIGRTSNIDPTQPAPGWDTTTLVELIDVELTQQAETVPLISDIGDCLFASLHAHASQLLAPAYYASMGYSIPAALGVHVSTGLRSVVLVGDGAFLMTGLELGRLHQYGADPIIILLNNGSWDMIEAFSPGLDCAPLPACDLLAIAAAQGARTQSASCADGFLSAFQKAWNEPGCMHVIEVQLKQRRSRRLQGFAERFVQGSSLQMSDNAAASLQT</sequence>
<keyword evidence="8 13" id="KW-0456">Lyase</keyword>
<feature type="domain" description="Thiamine pyrophosphate enzyme central" evidence="10">
    <location>
        <begin position="192"/>
        <end position="321"/>
    </location>
</feature>
<evidence type="ECO:0000256" key="7">
    <source>
        <dbReference type="ARBA" id="ARBA00023052"/>
    </source>
</evidence>
<dbReference type="GO" id="GO:0047434">
    <property type="term" value="F:indolepyruvate decarboxylase activity"/>
    <property type="evidence" value="ECO:0007669"/>
    <property type="project" value="UniProtKB-EC"/>
</dbReference>
<reference evidence="13 14" key="1">
    <citation type="submission" date="2020-02" db="EMBL/GenBank/DDBJ databases">
        <authorList>
            <person name="Rodrigo-Torres L."/>
            <person name="Arahal R. D."/>
            <person name="Lucena T."/>
        </authorList>
    </citation>
    <scope>NUCLEOTIDE SEQUENCE [LARGE SCALE GENOMIC DNA]</scope>
    <source>
        <strain evidence="13 14">CECT 9734</strain>
    </source>
</reference>
<comment type="cofactor">
    <cofactor evidence="2">
        <name>thiamine diphosphate</name>
        <dbReference type="ChEBI" id="CHEBI:58937"/>
    </cofactor>
</comment>
<dbReference type="Gene3D" id="3.40.50.970">
    <property type="match status" value="2"/>
</dbReference>
<dbReference type="GO" id="GO:0004737">
    <property type="term" value="F:pyruvate decarboxylase activity"/>
    <property type="evidence" value="ECO:0007669"/>
    <property type="project" value="TreeGrafter"/>
</dbReference>
<keyword evidence="5" id="KW-0210">Decarboxylase</keyword>
<dbReference type="Pfam" id="PF00205">
    <property type="entry name" value="TPP_enzyme_M"/>
    <property type="match status" value="1"/>
</dbReference>
<feature type="domain" description="Thiamine pyrophosphate enzyme N-terminal TPP-binding" evidence="12">
    <location>
        <begin position="1"/>
        <end position="113"/>
    </location>
</feature>
<evidence type="ECO:0000313" key="13">
    <source>
        <dbReference type="EMBL" id="CAB0151495.1"/>
    </source>
</evidence>
<dbReference type="SUPFAM" id="SSF52467">
    <property type="entry name" value="DHS-like NAD/FAD-binding domain"/>
    <property type="match status" value="1"/>
</dbReference>
<dbReference type="InterPro" id="IPR029061">
    <property type="entry name" value="THDP-binding"/>
</dbReference>
<dbReference type="InterPro" id="IPR029035">
    <property type="entry name" value="DHS-like_NAD/FAD-binding_dom"/>
</dbReference>
<organism evidence="13 14">
    <name type="scientific">Pseudidiomarina piscicola</name>
    <dbReference type="NCBI Taxonomy" id="2614830"/>
    <lineage>
        <taxon>Bacteria</taxon>
        <taxon>Pseudomonadati</taxon>
        <taxon>Pseudomonadota</taxon>
        <taxon>Gammaproteobacteria</taxon>
        <taxon>Alteromonadales</taxon>
        <taxon>Idiomarinaceae</taxon>
        <taxon>Pseudidiomarina</taxon>
    </lineage>
</organism>
<proteinExistence type="inferred from homology"/>
<comment type="cofactor">
    <cofactor evidence="1">
        <name>a metal cation</name>
        <dbReference type="ChEBI" id="CHEBI:25213"/>
    </cofactor>
</comment>
<evidence type="ECO:0000256" key="4">
    <source>
        <dbReference type="ARBA" id="ARBA00022723"/>
    </source>
</evidence>
<dbReference type="EC" id="4.1.1.74" evidence="13"/>
<dbReference type="GO" id="GO:0000287">
    <property type="term" value="F:magnesium ion binding"/>
    <property type="evidence" value="ECO:0007669"/>
    <property type="project" value="InterPro"/>
</dbReference>
<comment type="similarity">
    <text evidence="3 9">Belongs to the TPP enzyme family.</text>
</comment>
<evidence type="ECO:0000256" key="3">
    <source>
        <dbReference type="ARBA" id="ARBA00007812"/>
    </source>
</evidence>
<protein>
    <submittedName>
        <fullName evidence="13">Indole-3-pyruvate decarboxylase</fullName>
        <ecNumber evidence="13">4.1.1.74</ecNumber>
    </submittedName>
</protein>
<dbReference type="InterPro" id="IPR011766">
    <property type="entry name" value="TPP_enzyme_TPP-bd"/>
</dbReference>
<dbReference type="GO" id="GO:0030976">
    <property type="term" value="F:thiamine pyrophosphate binding"/>
    <property type="evidence" value="ECO:0007669"/>
    <property type="project" value="InterPro"/>
</dbReference>
<keyword evidence="14" id="KW-1185">Reference proteome</keyword>
<evidence type="ECO:0000256" key="6">
    <source>
        <dbReference type="ARBA" id="ARBA00022842"/>
    </source>
</evidence>
<evidence type="ECO:0000256" key="9">
    <source>
        <dbReference type="RuleBase" id="RU362132"/>
    </source>
</evidence>
<dbReference type="RefSeq" id="WP_173920869.1">
    <property type="nucleotide sequence ID" value="NZ_CADCXY010000004.1"/>
</dbReference>
<dbReference type="GO" id="GO:0005829">
    <property type="term" value="C:cytosol"/>
    <property type="evidence" value="ECO:0007669"/>
    <property type="project" value="TreeGrafter"/>
</dbReference>
<evidence type="ECO:0000259" key="11">
    <source>
        <dbReference type="Pfam" id="PF02775"/>
    </source>
</evidence>
<dbReference type="Pfam" id="PF02776">
    <property type="entry name" value="TPP_enzyme_N"/>
    <property type="match status" value="1"/>
</dbReference>
<dbReference type="SUPFAM" id="SSF52518">
    <property type="entry name" value="Thiamin diphosphate-binding fold (THDP-binding)"/>
    <property type="match status" value="2"/>
</dbReference>
<dbReference type="AlphaFoldDB" id="A0A6S6WS85"/>
<accession>A0A6S6WS85</accession>
<evidence type="ECO:0000256" key="8">
    <source>
        <dbReference type="ARBA" id="ARBA00023239"/>
    </source>
</evidence>
<dbReference type="InterPro" id="IPR012110">
    <property type="entry name" value="PDC/IPDC-like"/>
</dbReference>
<evidence type="ECO:0000256" key="2">
    <source>
        <dbReference type="ARBA" id="ARBA00001964"/>
    </source>
</evidence>
<dbReference type="Proteomes" id="UP000481517">
    <property type="component" value="Unassembled WGS sequence"/>
</dbReference>
<evidence type="ECO:0000256" key="1">
    <source>
        <dbReference type="ARBA" id="ARBA00001920"/>
    </source>
</evidence>
<gene>
    <name evidence="13" type="primary">ipdC</name>
    <name evidence="13" type="ORF">PSI9734_01882</name>
</gene>
<dbReference type="InterPro" id="IPR012000">
    <property type="entry name" value="Thiamin_PyroP_enz_cen_dom"/>
</dbReference>
<dbReference type="InterPro" id="IPR012001">
    <property type="entry name" value="Thiamin_PyroP_enz_TPP-bd_dom"/>
</dbReference>
<keyword evidence="13" id="KW-0670">Pyruvate</keyword>